<dbReference type="GO" id="GO:0000981">
    <property type="term" value="F:DNA-binding transcription factor activity, RNA polymerase II-specific"/>
    <property type="evidence" value="ECO:0007669"/>
    <property type="project" value="TreeGrafter"/>
</dbReference>
<dbReference type="SUPFAM" id="SSF57667">
    <property type="entry name" value="beta-beta-alpha zinc fingers"/>
    <property type="match status" value="1"/>
</dbReference>
<feature type="non-terminal residue" evidence="11">
    <location>
        <position position="1"/>
    </location>
</feature>
<evidence type="ECO:0000256" key="3">
    <source>
        <dbReference type="ARBA" id="ARBA00022737"/>
    </source>
</evidence>
<dbReference type="PANTHER" id="PTHR24394:SF29">
    <property type="entry name" value="MYONEURIN"/>
    <property type="match status" value="1"/>
</dbReference>
<evidence type="ECO:0000313" key="10">
    <source>
        <dbReference type="EMBL" id="CEK94483.1"/>
    </source>
</evidence>
<feature type="domain" description="C2H2-type" evidence="9">
    <location>
        <begin position="394"/>
        <end position="421"/>
    </location>
</feature>
<keyword evidence="2" id="KW-0479">Metal-binding</keyword>
<keyword evidence="3" id="KW-0677">Repeat</keyword>
<evidence type="ECO:0000256" key="2">
    <source>
        <dbReference type="ARBA" id="ARBA00022723"/>
    </source>
</evidence>
<dbReference type="AlphaFoldDB" id="A0A0B7BNM5"/>
<comment type="subcellular location">
    <subcellularLocation>
        <location evidence="1">Nucleus</location>
    </subcellularLocation>
</comment>
<dbReference type="InterPro" id="IPR036236">
    <property type="entry name" value="Znf_C2H2_sf"/>
</dbReference>
<sequence length="477" mass="54205">NTNLSINSASSSPSHMNCSSIPKDIYHNDDQGQLLDLSMKQVVNTNFNNPSNNPTTILTSLPRATVLRDQNVPRNGAVSSESFYLAQDQERNKNGYREVSRSESVDCREKEMHRQISSIKENNMVSFMTSYSGTSNTHDGSSLKALNNYEKNYLLNKLTYQSKSKSVEKAQVDTRLASAASEFRTLHRDSSQENNRKAPLRFSPYSRDIIADLAAKFVAARGHSVLQHRAPPRSAAALRENRNQTFLLRDDTERPMKTPALSSSIWQASSTKNDRNEFSNNSLNLLIPISKEDKETIRQTEMRSHEILREQLNPETALIHHAEEFVKSESVFEHEAGSGRGFQNGAEGSVNINDGGMNITHNHGIPSYVCGDCKETFESFSELESHSVEIHKRYLCEHCKKSFTARPNRDRHARYHTGERPYKCDLCDLAFFRGDDLKYHRTTRHPSAQPYICTLCSASFTWSRDLDRHIRHSKCSH</sequence>
<evidence type="ECO:0000256" key="5">
    <source>
        <dbReference type="ARBA" id="ARBA00022833"/>
    </source>
</evidence>
<dbReference type="PANTHER" id="PTHR24394">
    <property type="entry name" value="ZINC FINGER PROTEIN"/>
    <property type="match status" value="1"/>
</dbReference>
<evidence type="ECO:0000313" key="11">
    <source>
        <dbReference type="EMBL" id="CEK94487.1"/>
    </source>
</evidence>
<keyword evidence="5" id="KW-0862">Zinc</keyword>
<name>A0A0B7BNM5_9EUPU</name>
<evidence type="ECO:0000259" key="9">
    <source>
        <dbReference type="PROSITE" id="PS50157"/>
    </source>
</evidence>
<feature type="region of interest" description="Disordered" evidence="8">
    <location>
        <begin position="1"/>
        <end position="24"/>
    </location>
</feature>
<dbReference type="EMBL" id="HACG01047618">
    <property type="protein sequence ID" value="CEK94483.1"/>
    <property type="molecule type" value="Transcribed_RNA"/>
</dbReference>
<evidence type="ECO:0000256" key="6">
    <source>
        <dbReference type="ARBA" id="ARBA00023242"/>
    </source>
</evidence>
<organism evidence="11">
    <name type="scientific">Arion vulgaris</name>
    <dbReference type="NCBI Taxonomy" id="1028688"/>
    <lineage>
        <taxon>Eukaryota</taxon>
        <taxon>Metazoa</taxon>
        <taxon>Spiralia</taxon>
        <taxon>Lophotrochozoa</taxon>
        <taxon>Mollusca</taxon>
        <taxon>Gastropoda</taxon>
        <taxon>Heterobranchia</taxon>
        <taxon>Euthyneura</taxon>
        <taxon>Panpulmonata</taxon>
        <taxon>Eupulmonata</taxon>
        <taxon>Stylommatophora</taxon>
        <taxon>Helicina</taxon>
        <taxon>Arionoidea</taxon>
        <taxon>Arionidae</taxon>
        <taxon>Arion</taxon>
    </lineage>
</organism>
<evidence type="ECO:0000256" key="4">
    <source>
        <dbReference type="ARBA" id="ARBA00022771"/>
    </source>
</evidence>
<dbReference type="PROSITE" id="PS50157">
    <property type="entry name" value="ZINC_FINGER_C2H2_2"/>
    <property type="match status" value="4"/>
</dbReference>
<keyword evidence="6" id="KW-0539">Nucleus</keyword>
<keyword evidence="4 7" id="KW-0863">Zinc-finger</keyword>
<evidence type="ECO:0000256" key="8">
    <source>
        <dbReference type="SAM" id="MobiDB-lite"/>
    </source>
</evidence>
<feature type="domain" description="C2H2-type" evidence="9">
    <location>
        <begin position="451"/>
        <end position="477"/>
    </location>
</feature>
<protein>
    <recommendedName>
        <fullName evidence="9">C2H2-type domain-containing protein</fullName>
    </recommendedName>
</protein>
<feature type="domain" description="C2H2-type" evidence="9">
    <location>
        <begin position="422"/>
        <end position="450"/>
    </location>
</feature>
<gene>
    <name evidence="11" type="primary">ORF201060</name>
    <name evidence="10" type="synonym">ORF201041</name>
</gene>
<evidence type="ECO:0000256" key="1">
    <source>
        <dbReference type="ARBA" id="ARBA00004123"/>
    </source>
</evidence>
<feature type="compositionally biased region" description="Low complexity" evidence="8">
    <location>
        <begin position="1"/>
        <end position="20"/>
    </location>
</feature>
<reference evidence="11" key="1">
    <citation type="submission" date="2014-12" db="EMBL/GenBank/DDBJ databases">
        <title>Insight into the proteome of Arion vulgaris.</title>
        <authorList>
            <person name="Aradska J."/>
            <person name="Bulat T."/>
            <person name="Smidak R."/>
            <person name="Sarate P."/>
            <person name="Gangsoo J."/>
            <person name="Sialana F."/>
            <person name="Bilban M."/>
            <person name="Lubec G."/>
        </authorList>
    </citation>
    <scope>NUCLEOTIDE SEQUENCE</scope>
    <source>
        <tissue evidence="11">Skin</tissue>
    </source>
</reference>
<dbReference type="Gene3D" id="3.30.160.60">
    <property type="entry name" value="Classic Zinc Finger"/>
    <property type="match status" value="3"/>
</dbReference>
<dbReference type="SMART" id="SM00355">
    <property type="entry name" value="ZnF_C2H2"/>
    <property type="match status" value="4"/>
</dbReference>
<proteinExistence type="predicted"/>
<dbReference type="GO" id="GO:0005634">
    <property type="term" value="C:nucleus"/>
    <property type="evidence" value="ECO:0007669"/>
    <property type="project" value="UniProtKB-SubCell"/>
</dbReference>
<dbReference type="PROSITE" id="PS00028">
    <property type="entry name" value="ZINC_FINGER_C2H2_1"/>
    <property type="match status" value="3"/>
</dbReference>
<dbReference type="InterPro" id="IPR013087">
    <property type="entry name" value="Znf_C2H2_type"/>
</dbReference>
<feature type="domain" description="C2H2-type" evidence="9">
    <location>
        <begin position="368"/>
        <end position="391"/>
    </location>
</feature>
<dbReference type="GO" id="GO:0008270">
    <property type="term" value="F:zinc ion binding"/>
    <property type="evidence" value="ECO:0007669"/>
    <property type="project" value="UniProtKB-KW"/>
</dbReference>
<dbReference type="FunFam" id="3.30.160.60:FF:000446">
    <property type="entry name" value="Zinc finger protein"/>
    <property type="match status" value="1"/>
</dbReference>
<evidence type="ECO:0000256" key="7">
    <source>
        <dbReference type="PROSITE-ProRule" id="PRU00042"/>
    </source>
</evidence>
<accession>A0A0B7BNM5</accession>
<dbReference type="EMBL" id="HACG01047622">
    <property type="protein sequence ID" value="CEK94487.1"/>
    <property type="molecule type" value="Transcribed_RNA"/>
</dbReference>